<dbReference type="EMBL" id="SOYY01000007">
    <property type="protein sequence ID" value="KAA0719068.1"/>
    <property type="molecule type" value="Genomic_DNA"/>
</dbReference>
<feature type="compositionally biased region" description="Polar residues" evidence="4">
    <location>
        <begin position="503"/>
        <end position="515"/>
    </location>
</feature>
<keyword evidence="3" id="KW-0344">Guanine-nucleotide releasing factor</keyword>
<dbReference type="GO" id="GO:0005737">
    <property type="term" value="C:cytoplasm"/>
    <property type="evidence" value="ECO:0007669"/>
    <property type="project" value="UniProtKB-SubCell"/>
</dbReference>
<feature type="region of interest" description="Disordered" evidence="4">
    <location>
        <begin position="937"/>
        <end position="982"/>
    </location>
</feature>
<name>A0A5A9PAT0_9TELE</name>
<keyword evidence="2" id="KW-0963">Cytoplasm</keyword>
<feature type="compositionally biased region" description="Basic and acidic residues" evidence="4">
    <location>
        <begin position="959"/>
        <end position="976"/>
    </location>
</feature>
<dbReference type="AlphaFoldDB" id="A0A5A9PAT0"/>
<protein>
    <submittedName>
        <fullName evidence="5">Uncharacterized protein</fullName>
    </submittedName>
</protein>
<keyword evidence="6" id="KW-1185">Reference proteome</keyword>
<reference evidence="5 6" key="1">
    <citation type="journal article" date="2019" name="Mol. Ecol. Resour.">
        <title>Chromosome-level genome assembly of Triplophysa tibetana, a fish adapted to the harsh high-altitude environment of the Tibetan Plateau.</title>
        <authorList>
            <person name="Yang X."/>
            <person name="Liu H."/>
            <person name="Ma Z."/>
            <person name="Zou Y."/>
            <person name="Zou M."/>
            <person name="Mao Y."/>
            <person name="Li X."/>
            <person name="Wang H."/>
            <person name="Chen T."/>
            <person name="Wang W."/>
            <person name="Yang R."/>
        </authorList>
    </citation>
    <scope>NUCLEOTIDE SEQUENCE [LARGE SCALE GENOMIC DNA]</scope>
    <source>
        <strain evidence="5">TTIB1903HZAU</strain>
        <tissue evidence="5">Muscle</tissue>
    </source>
</reference>
<evidence type="ECO:0000256" key="2">
    <source>
        <dbReference type="ARBA" id="ARBA00022490"/>
    </source>
</evidence>
<evidence type="ECO:0000256" key="1">
    <source>
        <dbReference type="ARBA" id="ARBA00004496"/>
    </source>
</evidence>
<evidence type="ECO:0000256" key="3">
    <source>
        <dbReference type="ARBA" id="ARBA00022658"/>
    </source>
</evidence>
<proteinExistence type="predicted"/>
<accession>A0A5A9PAT0</accession>
<gene>
    <name evidence="5" type="ORF">E1301_Tti007614</name>
</gene>
<comment type="subcellular location">
    <subcellularLocation>
        <location evidence="1">Cytoplasm</location>
    </subcellularLocation>
</comment>
<feature type="region of interest" description="Disordered" evidence="4">
    <location>
        <begin position="698"/>
        <end position="801"/>
    </location>
</feature>
<dbReference type="Proteomes" id="UP000324632">
    <property type="component" value="Chromosome 7"/>
</dbReference>
<organism evidence="5 6">
    <name type="scientific">Triplophysa tibetana</name>
    <dbReference type="NCBI Taxonomy" id="1572043"/>
    <lineage>
        <taxon>Eukaryota</taxon>
        <taxon>Metazoa</taxon>
        <taxon>Chordata</taxon>
        <taxon>Craniata</taxon>
        <taxon>Vertebrata</taxon>
        <taxon>Euteleostomi</taxon>
        <taxon>Actinopterygii</taxon>
        <taxon>Neopterygii</taxon>
        <taxon>Teleostei</taxon>
        <taxon>Ostariophysi</taxon>
        <taxon>Cypriniformes</taxon>
        <taxon>Nemacheilidae</taxon>
        <taxon>Triplophysa</taxon>
    </lineage>
</organism>
<dbReference type="PANTHER" id="PTHR47544">
    <property type="entry name" value="RHO GUANINE NUCLEOTIDE EXCHANGE FACTOR 4"/>
    <property type="match status" value="1"/>
</dbReference>
<dbReference type="GO" id="GO:0005085">
    <property type="term" value="F:guanyl-nucleotide exchange factor activity"/>
    <property type="evidence" value="ECO:0007669"/>
    <property type="project" value="UniProtKB-KW"/>
</dbReference>
<evidence type="ECO:0000313" key="5">
    <source>
        <dbReference type="EMBL" id="KAA0719068.1"/>
    </source>
</evidence>
<evidence type="ECO:0000313" key="6">
    <source>
        <dbReference type="Proteomes" id="UP000324632"/>
    </source>
</evidence>
<feature type="compositionally biased region" description="Polar residues" evidence="4">
    <location>
        <begin position="782"/>
        <end position="792"/>
    </location>
</feature>
<sequence>MEYTKPASLTLVCSDMKTTVVDECPRSPLDSPVESLAGLFENFYDKSPVSPTDICFELSDDLHMNCKQTARGVVNVMSDTCEEYTKSSKQFLPPGNLSYKRTRLNESINSKPFDLASKSELDVDVLSKACSDPCTNSQSPFDYSQLNSRSETLVVTNEYSSDTNNNIKNITVDDHASGVKHTLTNSLLKYNSFTTNDKHLEEKVEHCEHDDIFSVPSVLNSLATPFKAPAIKTALDCKDYIAKPSDLAACSNDRDVTQKQLCDWCGKEECQLHYTAVEETAGRFQFKDNSQGRTAVLQTLTSLHTDNKYSTHEMINPNSTNIDVVVLDAPQTHLELVWEENKAPLNYTVKVPDTHLLENMERSLVTLESTDLFCETSDCRNLRTQPLQPPNTEACCRMVPITNLEAIVESEGSPESPFLTEDILEDHQRGSPLSDGGFDDEWSFCDNIPNRIFPHCPHDSNISAVSRNAREMEEANAVEKEPDAGETTSMMLNGIDNCDDHSGSSFVSQELISRTNNDEMEESTQSPSRFTRSKRNQSGKGSVFSVFSRMPSFRKTKREQKGNNKADPEVEDCEDGHEREEVKPNITPSKPHPSFYKNPISQSSDHLIDIMKYGDCSKDDIFEKAFALNFQNREKYAQCASQNVHHSTQQQNKDGEALNLKTFPITDGFQQKRSKSTDNLNLRMKLAMAQKSLSSLFESKYPERDNQEQILPTQNDEVRTRQSWRKVKRSKDVEPYKRTISVPGTASDTSTHPNHSDCSFCSPQSRSRLHSSPGLRNVGHSEPQSFKSAPQEQSEDTAEKNCLDEGELPNAVSSDSDHVSLDGFEAGQNVENRSQSPVHPGVLTLANQPTLGRSVSYFEAADSPTRPMSPKPNSPGLRTHRRSFRYPSRSVASSLCSLGQGMSIEGLSDPPQKPKSLKPRTAQLTTAHSFDSEYLIEDSSSDNQSQSSLTSGSMNCKPEGIREVAGDPERKRESTKSRRRSCSYDTLTYTENIRKKNLNGQRSLRQINIPTSDKHQKVHTRLSLASPEQFPAVNLKDHFFSQSTPIGLDCLGWPHRVSSSVSHQHVAFNKADAFVTFLGSSLA</sequence>
<dbReference type="PANTHER" id="PTHR47544:SF3">
    <property type="entry name" value="RHO GUANINE NUCLEOTIDE EXCHANGE FACTOR 4 ISOFORM X1"/>
    <property type="match status" value="1"/>
</dbReference>
<feature type="region of interest" description="Disordered" evidence="4">
    <location>
        <begin position="902"/>
        <end position="922"/>
    </location>
</feature>
<feature type="compositionally biased region" description="Polar residues" evidence="4">
    <location>
        <begin position="742"/>
        <end position="766"/>
    </location>
</feature>
<comment type="caution">
    <text evidence="5">The sequence shown here is derived from an EMBL/GenBank/DDBJ whole genome shotgun (WGS) entry which is preliminary data.</text>
</comment>
<feature type="region of interest" description="Disordered" evidence="4">
    <location>
        <begin position="859"/>
        <end position="885"/>
    </location>
</feature>
<evidence type="ECO:0000256" key="4">
    <source>
        <dbReference type="SAM" id="MobiDB-lite"/>
    </source>
</evidence>
<feature type="compositionally biased region" description="Basic and acidic residues" evidence="4">
    <location>
        <begin position="559"/>
        <end position="568"/>
    </location>
</feature>
<feature type="compositionally biased region" description="Low complexity" evidence="4">
    <location>
        <begin position="941"/>
        <end position="953"/>
    </location>
</feature>
<feature type="compositionally biased region" description="Basic and acidic residues" evidence="4">
    <location>
        <begin position="472"/>
        <end position="483"/>
    </location>
</feature>
<feature type="region of interest" description="Disordered" evidence="4">
    <location>
        <begin position="472"/>
        <end position="595"/>
    </location>
</feature>